<feature type="transmembrane region" description="Helical" evidence="6">
    <location>
        <begin position="26"/>
        <end position="46"/>
    </location>
</feature>
<protein>
    <recommendedName>
        <fullName evidence="7">Rhodopsin domain-containing protein</fullName>
    </recommendedName>
</protein>
<evidence type="ECO:0000256" key="1">
    <source>
        <dbReference type="ARBA" id="ARBA00004141"/>
    </source>
</evidence>
<evidence type="ECO:0000256" key="5">
    <source>
        <dbReference type="ARBA" id="ARBA00038359"/>
    </source>
</evidence>
<gene>
    <name evidence="8" type="ORF">Z519_06470</name>
</gene>
<dbReference type="EMBL" id="KN846988">
    <property type="protein sequence ID" value="KIW92623.1"/>
    <property type="molecule type" value="Genomic_DNA"/>
</dbReference>
<feature type="transmembrane region" description="Helical" evidence="6">
    <location>
        <begin position="58"/>
        <end position="76"/>
    </location>
</feature>
<organism evidence="8 9">
    <name type="scientific">Cladophialophora bantiana (strain ATCC 10958 / CBS 173.52 / CDC B-1940 / NIH 8579)</name>
    <name type="common">Xylohypha bantiana</name>
    <dbReference type="NCBI Taxonomy" id="1442370"/>
    <lineage>
        <taxon>Eukaryota</taxon>
        <taxon>Fungi</taxon>
        <taxon>Dikarya</taxon>
        <taxon>Ascomycota</taxon>
        <taxon>Pezizomycotina</taxon>
        <taxon>Eurotiomycetes</taxon>
        <taxon>Chaetothyriomycetidae</taxon>
        <taxon>Chaetothyriales</taxon>
        <taxon>Herpotrichiellaceae</taxon>
        <taxon>Cladophialophora</taxon>
    </lineage>
</organism>
<evidence type="ECO:0000313" key="8">
    <source>
        <dbReference type="EMBL" id="KIW92623.1"/>
    </source>
</evidence>
<sequence length="391" mass="43085">MTTEAILFKRDAVDDGVPNPRGDTVVTVNIALVVVAALLVIARFWTRIAINHMLGLDDWCVFVALLIAITMTGLFYGETKNGFGLHQATVSQEHFLQAWKYFLACQVLYKAAALFAKLSMLFLYLRIFSSRHFRIAAYVVMFICVGTAIGTIVPTIFACHPIQKAWTPTMPGKCIWTPGIWYSSSSINIATDVMIIALPIAQIRPLKLPKAQKFGLAVLFSLGFFIIATCVVRIATLGPAATAKDSTYYQAQNNLWLGVEVNTSIICTCIPPLKATITRFFPRIFRGSSYNRPTTNYRSRSGAYPLSDSYHGSSIKGGGSAFPNPISPTKGFSTTVITSGASKSYPISESNSDEVVMLDDMAKTGAERERPKRREDIMKQTDVEISYLEVP</sequence>
<keyword evidence="2 6" id="KW-0812">Transmembrane</keyword>
<evidence type="ECO:0000256" key="2">
    <source>
        <dbReference type="ARBA" id="ARBA00022692"/>
    </source>
</evidence>
<comment type="similarity">
    <text evidence="5">Belongs to the SAT4 family.</text>
</comment>
<feature type="transmembrane region" description="Helical" evidence="6">
    <location>
        <begin position="101"/>
        <end position="125"/>
    </location>
</feature>
<evidence type="ECO:0000256" key="6">
    <source>
        <dbReference type="SAM" id="Phobius"/>
    </source>
</evidence>
<dbReference type="InterPro" id="IPR049326">
    <property type="entry name" value="Rhodopsin_dom_fungi"/>
</dbReference>
<dbReference type="VEuPathDB" id="FungiDB:Z519_06470"/>
<evidence type="ECO:0000313" key="9">
    <source>
        <dbReference type="Proteomes" id="UP000053789"/>
    </source>
</evidence>
<dbReference type="HOGENOM" id="CLU_028200_0_2_1"/>
<dbReference type="Proteomes" id="UP000053789">
    <property type="component" value="Unassembled WGS sequence"/>
</dbReference>
<keyword evidence="4 6" id="KW-0472">Membrane</keyword>
<feature type="transmembrane region" description="Helical" evidence="6">
    <location>
        <begin position="137"/>
        <end position="160"/>
    </location>
</feature>
<evidence type="ECO:0000256" key="4">
    <source>
        <dbReference type="ARBA" id="ARBA00023136"/>
    </source>
</evidence>
<proteinExistence type="inferred from homology"/>
<dbReference type="RefSeq" id="XP_016619292.1">
    <property type="nucleotide sequence ID" value="XM_016764210.1"/>
</dbReference>
<dbReference type="PANTHER" id="PTHR33048:SF47">
    <property type="entry name" value="INTEGRAL MEMBRANE PROTEIN-RELATED"/>
    <property type="match status" value="1"/>
</dbReference>
<accession>A0A0D2HH83</accession>
<dbReference type="InterPro" id="IPR052337">
    <property type="entry name" value="SAT4-like"/>
</dbReference>
<comment type="subcellular location">
    <subcellularLocation>
        <location evidence="1">Membrane</location>
        <topology evidence="1">Multi-pass membrane protein</topology>
    </subcellularLocation>
</comment>
<feature type="domain" description="Rhodopsin" evidence="7">
    <location>
        <begin position="42"/>
        <end position="278"/>
    </location>
</feature>
<dbReference type="PANTHER" id="PTHR33048">
    <property type="entry name" value="PTH11-LIKE INTEGRAL MEMBRANE PROTEIN (AFU_ORTHOLOGUE AFUA_5G11245)"/>
    <property type="match status" value="1"/>
</dbReference>
<evidence type="ECO:0000256" key="3">
    <source>
        <dbReference type="ARBA" id="ARBA00022989"/>
    </source>
</evidence>
<dbReference type="Pfam" id="PF20684">
    <property type="entry name" value="Fung_rhodopsin"/>
    <property type="match status" value="1"/>
</dbReference>
<keyword evidence="3 6" id="KW-1133">Transmembrane helix</keyword>
<feature type="transmembrane region" description="Helical" evidence="6">
    <location>
        <begin position="180"/>
        <end position="202"/>
    </location>
</feature>
<dbReference type="GeneID" id="27699398"/>
<evidence type="ECO:0000259" key="7">
    <source>
        <dbReference type="Pfam" id="PF20684"/>
    </source>
</evidence>
<name>A0A0D2HH83_CLAB1</name>
<keyword evidence="9" id="KW-1185">Reference proteome</keyword>
<reference evidence="8" key="1">
    <citation type="submission" date="2015-01" db="EMBL/GenBank/DDBJ databases">
        <title>The Genome Sequence of Cladophialophora bantiana CBS 173.52.</title>
        <authorList>
            <consortium name="The Broad Institute Genomics Platform"/>
            <person name="Cuomo C."/>
            <person name="de Hoog S."/>
            <person name="Gorbushina A."/>
            <person name="Stielow B."/>
            <person name="Teixiera M."/>
            <person name="Abouelleil A."/>
            <person name="Chapman S.B."/>
            <person name="Priest M."/>
            <person name="Young S.K."/>
            <person name="Wortman J."/>
            <person name="Nusbaum C."/>
            <person name="Birren B."/>
        </authorList>
    </citation>
    <scope>NUCLEOTIDE SEQUENCE [LARGE SCALE GENOMIC DNA]</scope>
    <source>
        <strain evidence="8">CBS 173.52</strain>
    </source>
</reference>
<feature type="transmembrane region" description="Helical" evidence="6">
    <location>
        <begin position="214"/>
        <end position="235"/>
    </location>
</feature>
<dbReference type="GO" id="GO:0016020">
    <property type="term" value="C:membrane"/>
    <property type="evidence" value="ECO:0007669"/>
    <property type="project" value="UniProtKB-SubCell"/>
</dbReference>
<dbReference type="AlphaFoldDB" id="A0A0D2HH83"/>
<dbReference type="OrthoDB" id="444631at2759"/>